<evidence type="ECO:0000256" key="5">
    <source>
        <dbReference type="ARBA" id="ARBA00040503"/>
    </source>
</evidence>
<comment type="caution">
    <text evidence="8">The sequence shown here is derived from an EMBL/GenBank/DDBJ whole genome shotgun (WGS) entry which is preliminary data.</text>
</comment>
<dbReference type="SUPFAM" id="SSF100934">
    <property type="entry name" value="Heat shock protein 70kD (HSP70), C-terminal subdomain"/>
    <property type="match status" value="1"/>
</dbReference>
<reference evidence="8" key="1">
    <citation type="submission" date="2019-05" db="EMBL/GenBank/DDBJ databases">
        <title>Annotation for the trematode Paragonimus heterotremus.</title>
        <authorList>
            <person name="Choi Y.-J."/>
        </authorList>
    </citation>
    <scope>NUCLEOTIDE SEQUENCE</scope>
    <source>
        <strain evidence="8">LC</strain>
    </source>
</reference>
<evidence type="ECO:0000256" key="3">
    <source>
        <dbReference type="ARBA" id="ARBA00022840"/>
    </source>
</evidence>
<feature type="coiled-coil region" evidence="6">
    <location>
        <begin position="145"/>
        <end position="179"/>
    </location>
</feature>
<evidence type="ECO:0000256" key="1">
    <source>
        <dbReference type="ARBA" id="ARBA00007381"/>
    </source>
</evidence>
<evidence type="ECO:0000256" key="2">
    <source>
        <dbReference type="ARBA" id="ARBA00022741"/>
    </source>
</evidence>
<name>A0A8J4T4N0_9TREM</name>
<gene>
    <name evidence="8" type="ORF">PHET_09037</name>
</gene>
<keyword evidence="3" id="KW-0067">ATP-binding</keyword>
<dbReference type="Proteomes" id="UP000748531">
    <property type="component" value="Unassembled WGS sequence"/>
</dbReference>
<dbReference type="AlphaFoldDB" id="A0A8J4T4N0"/>
<dbReference type="Gene3D" id="1.20.1270.10">
    <property type="match status" value="1"/>
</dbReference>
<organism evidence="8 9">
    <name type="scientific">Paragonimus heterotremus</name>
    <dbReference type="NCBI Taxonomy" id="100268"/>
    <lineage>
        <taxon>Eukaryota</taxon>
        <taxon>Metazoa</taxon>
        <taxon>Spiralia</taxon>
        <taxon>Lophotrochozoa</taxon>
        <taxon>Platyhelminthes</taxon>
        <taxon>Trematoda</taxon>
        <taxon>Digenea</taxon>
        <taxon>Plagiorchiida</taxon>
        <taxon>Troglotremata</taxon>
        <taxon>Troglotrematidae</taxon>
        <taxon>Paragonimus</taxon>
    </lineage>
</organism>
<dbReference type="EMBL" id="LUCH01005839">
    <property type="protein sequence ID" value="KAF5397744.1"/>
    <property type="molecule type" value="Genomic_DNA"/>
</dbReference>
<evidence type="ECO:0000313" key="8">
    <source>
        <dbReference type="EMBL" id="KAF5397744.1"/>
    </source>
</evidence>
<keyword evidence="6" id="KW-0175">Coiled coil</keyword>
<dbReference type="PANTHER" id="PTHR45639">
    <property type="entry name" value="HSC70CB, ISOFORM G-RELATED"/>
    <property type="match status" value="1"/>
</dbReference>
<dbReference type="GO" id="GO:0140662">
    <property type="term" value="F:ATP-dependent protein folding chaperone"/>
    <property type="evidence" value="ECO:0007669"/>
    <property type="project" value="InterPro"/>
</dbReference>
<dbReference type="PANTHER" id="PTHR45639:SF3">
    <property type="entry name" value="HYPOXIA UP-REGULATED PROTEIN 1"/>
    <property type="match status" value="1"/>
</dbReference>
<protein>
    <recommendedName>
        <fullName evidence="5">Hypoxia up-regulated protein 1</fullName>
    </recommendedName>
</protein>
<dbReference type="GO" id="GO:0005524">
    <property type="term" value="F:ATP binding"/>
    <property type="evidence" value="ECO:0007669"/>
    <property type="project" value="UniProtKB-KW"/>
</dbReference>
<feature type="compositionally biased region" description="Basic and acidic residues" evidence="7">
    <location>
        <begin position="435"/>
        <end position="444"/>
    </location>
</feature>
<feature type="compositionally biased region" description="Polar residues" evidence="7">
    <location>
        <begin position="284"/>
        <end position="298"/>
    </location>
</feature>
<feature type="region of interest" description="Disordered" evidence="7">
    <location>
        <begin position="284"/>
        <end position="303"/>
    </location>
</feature>
<dbReference type="InterPro" id="IPR029048">
    <property type="entry name" value="HSP70_C_sf"/>
</dbReference>
<dbReference type="OrthoDB" id="10262720at2759"/>
<feature type="region of interest" description="Disordered" evidence="7">
    <location>
        <begin position="390"/>
        <end position="444"/>
    </location>
</feature>
<proteinExistence type="inferred from homology"/>
<dbReference type="GO" id="GO:0030968">
    <property type="term" value="P:endoplasmic reticulum unfolded protein response"/>
    <property type="evidence" value="ECO:0007669"/>
    <property type="project" value="TreeGrafter"/>
</dbReference>
<dbReference type="GO" id="GO:0034663">
    <property type="term" value="C:endoplasmic reticulum chaperone complex"/>
    <property type="evidence" value="ECO:0007669"/>
    <property type="project" value="TreeGrafter"/>
</dbReference>
<accession>A0A8J4T4N0</accession>
<feature type="compositionally biased region" description="Low complexity" evidence="7">
    <location>
        <begin position="71"/>
        <end position="91"/>
    </location>
</feature>
<keyword evidence="4" id="KW-0143">Chaperone</keyword>
<evidence type="ECO:0000313" key="9">
    <source>
        <dbReference type="Proteomes" id="UP000748531"/>
    </source>
</evidence>
<evidence type="ECO:0000256" key="6">
    <source>
        <dbReference type="SAM" id="Coils"/>
    </source>
</evidence>
<sequence>MRGVKAHFTLDPSGLLILTSIDCLLNPSPDVPSEPQDQSTLQKLGNTISGFFGVGSGSSNPTPSGDKNETDSGSGAAAESSPASNETESAEVNQNVTGIVNASDVTDMNKTKEILKKPVPFTEQISFRLDHLDSPAPTDDQKIAARTKLRALAQADQDKRDLENAINELESTLFATRDKMQSEMFIMHSTEGELNALSELVTEYSDWYEEQGPATAKEAYEERFSKIREHLLPVEFRVSEATNRPRALKEFNESIDEAAKFLQMMNDTMSHLKLAETATLGNRTDAASENATSENETFSESRKPLVTPPWPLLFTDSEQKSLTDLVDSMKVRLDETIAKLNASPPIERPPVLVSEIEEWSRKVKHEVRYLNKKLTIWRSEMERLLKLQVEQTVQPPPSPPTSPDTQKDESKPVETTAKSDAPETIDLPSEAGKSATDETGRDEL</sequence>
<evidence type="ECO:0000256" key="4">
    <source>
        <dbReference type="ARBA" id="ARBA00023186"/>
    </source>
</evidence>
<comment type="similarity">
    <text evidence="1">Belongs to the heat shock protein 70 family.</text>
</comment>
<dbReference type="InterPro" id="IPR013126">
    <property type="entry name" value="Hsp_70_fam"/>
</dbReference>
<keyword evidence="2" id="KW-0547">Nucleotide-binding</keyword>
<keyword evidence="9" id="KW-1185">Reference proteome</keyword>
<feature type="region of interest" description="Disordered" evidence="7">
    <location>
        <begin position="51"/>
        <end position="96"/>
    </location>
</feature>
<evidence type="ECO:0000256" key="7">
    <source>
        <dbReference type="SAM" id="MobiDB-lite"/>
    </source>
</evidence>